<gene>
    <name evidence="2" type="ORF">PIB30_079774</name>
</gene>
<accession>A0ABU6STE2</accession>
<feature type="non-terminal residue" evidence="2">
    <location>
        <position position="1"/>
    </location>
</feature>
<sequence length="78" mass="8925">AWKVHTYAWIIKPCQDAPMPRRAPRHSPYLLKSSRASTLDPRLDVEGQAYDWKQVNQLSSTPESTHKRGSPRGMRGSH</sequence>
<keyword evidence="3" id="KW-1185">Reference proteome</keyword>
<comment type="caution">
    <text evidence="2">The sequence shown here is derived from an EMBL/GenBank/DDBJ whole genome shotgun (WGS) entry which is preliminary data.</text>
</comment>
<feature type="compositionally biased region" description="Polar residues" evidence="1">
    <location>
        <begin position="54"/>
        <end position="63"/>
    </location>
</feature>
<name>A0ABU6STE2_9FABA</name>
<feature type="region of interest" description="Disordered" evidence="1">
    <location>
        <begin position="53"/>
        <end position="78"/>
    </location>
</feature>
<protein>
    <submittedName>
        <fullName evidence="2">Uncharacterized protein</fullName>
    </submittedName>
</protein>
<feature type="compositionally biased region" description="Basic residues" evidence="1">
    <location>
        <begin position="67"/>
        <end position="78"/>
    </location>
</feature>
<dbReference type="EMBL" id="JASCZI010061556">
    <property type="protein sequence ID" value="MED6138998.1"/>
    <property type="molecule type" value="Genomic_DNA"/>
</dbReference>
<evidence type="ECO:0000256" key="1">
    <source>
        <dbReference type="SAM" id="MobiDB-lite"/>
    </source>
</evidence>
<evidence type="ECO:0000313" key="2">
    <source>
        <dbReference type="EMBL" id="MED6138998.1"/>
    </source>
</evidence>
<organism evidence="2 3">
    <name type="scientific">Stylosanthes scabra</name>
    <dbReference type="NCBI Taxonomy" id="79078"/>
    <lineage>
        <taxon>Eukaryota</taxon>
        <taxon>Viridiplantae</taxon>
        <taxon>Streptophyta</taxon>
        <taxon>Embryophyta</taxon>
        <taxon>Tracheophyta</taxon>
        <taxon>Spermatophyta</taxon>
        <taxon>Magnoliopsida</taxon>
        <taxon>eudicotyledons</taxon>
        <taxon>Gunneridae</taxon>
        <taxon>Pentapetalae</taxon>
        <taxon>rosids</taxon>
        <taxon>fabids</taxon>
        <taxon>Fabales</taxon>
        <taxon>Fabaceae</taxon>
        <taxon>Papilionoideae</taxon>
        <taxon>50 kb inversion clade</taxon>
        <taxon>dalbergioids sensu lato</taxon>
        <taxon>Dalbergieae</taxon>
        <taxon>Pterocarpus clade</taxon>
        <taxon>Stylosanthes</taxon>
    </lineage>
</organism>
<reference evidence="2 3" key="1">
    <citation type="journal article" date="2023" name="Plants (Basel)">
        <title>Bridging the Gap: Combining Genomics and Transcriptomics Approaches to Understand Stylosanthes scabra, an Orphan Legume from the Brazilian Caatinga.</title>
        <authorList>
            <person name="Ferreira-Neto J.R.C."/>
            <person name="da Silva M.D."/>
            <person name="Binneck E."/>
            <person name="de Melo N.F."/>
            <person name="da Silva R.H."/>
            <person name="de Melo A.L.T.M."/>
            <person name="Pandolfi V."/>
            <person name="Bustamante F.O."/>
            <person name="Brasileiro-Vidal A.C."/>
            <person name="Benko-Iseppon A.M."/>
        </authorList>
    </citation>
    <scope>NUCLEOTIDE SEQUENCE [LARGE SCALE GENOMIC DNA]</scope>
    <source>
        <tissue evidence="2">Leaves</tissue>
    </source>
</reference>
<evidence type="ECO:0000313" key="3">
    <source>
        <dbReference type="Proteomes" id="UP001341840"/>
    </source>
</evidence>
<dbReference type="Proteomes" id="UP001341840">
    <property type="component" value="Unassembled WGS sequence"/>
</dbReference>
<proteinExistence type="predicted"/>